<dbReference type="EMBL" id="GL433835">
    <property type="protein sequence ID" value="EFN59761.1"/>
    <property type="molecule type" value="Genomic_DNA"/>
</dbReference>
<dbReference type="AlphaFoldDB" id="E1Z319"/>
<dbReference type="GeneID" id="17359248"/>
<evidence type="ECO:0000313" key="3">
    <source>
        <dbReference type="Proteomes" id="UP000008141"/>
    </source>
</evidence>
<gene>
    <name evidence="2" type="ORF">CHLNCDRAFT_133412</name>
</gene>
<protein>
    <submittedName>
        <fullName evidence="2">Expressed protein</fullName>
    </submittedName>
</protein>
<accession>E1Z319</accession>
<proteinExistence type="predicted"/>
<evidence type="ECO:0000256" key="1">
    <source>
        <dbReference type="SAM" id="MobiDB-lite"/>
    </source>
</evidence>
<dbReference type="KEGG" id="cvr:CHLNCDRAFT_133412"/>
<reference evidence="2 3" key="1">
    <citation type="journal article" date="2010" name="Plant Cell">
        <title>The Chlorella variabilis NC64A genome reveals adaptation to photosymbiosis, coevolution with viruses, and cryptic sex.</title>
        <authorList>
            <person name="Blanc G."/>
            <person name="Duncan G."/>
            <person name="Agarkova I."/>
            <person name="Borodovsky M."/>
            <person name="Gurnon J."/>
            <person name="Kuo A."/>
            <person name="Lindquist E."/>
            <person name="Lucas S."/>
            <person name="Pangilinan J."/>
            <person name="Polle J."/>
            <person name="Salamov A."/>
            <person name="Terry A."/>
            <person name="Yamada T."/>
            <person name="Dunigan D.D."/>
            <person name="Grigoriev I.V."/>
            <person name="Claverie J.M."/>
            <person name="Van Etten J.L."/>
        </authorList>
    </citation>
    <scope>NUCLEOTIDE SEQUENCE [LARGE SCALE GENOMIC DNA]</scope>
    <source>
        <strain evidence="2 3">NC64A</strain>
    </source>
</reference>
<dbReference type="Proteomes" id="UP000008141">
    <property type="component" value="Unassembled WGS sequence"/>
</dbReference>
<evidence type="ECO:0000313" key="2">
    <source>
        <dbReference type="EMBL" id="EFN59761.1"/>
    </source>
</evidence>
<dbReference type="RefSeq" id="XP_005851863.1">
    <property type="nucleotide sequence ID" value="XM_005851801.1"/>
</dbReference>
<sequence>MGVPILRPEPAQASTNSLAEASAARAALNEASLAADSSLRSLSSLLLAARAATAPLAYAAAPPSLDLPMPSLAAMPRLPAPRPHAPPPPPVSAFRQLVAAQPPSSPPPLAPASDTESEPEWDDLPSLLSDSPHSQHGLDELFCPWAPRAGGDQPMRDAPPLPLPSRTTVLRPAAFRTSFFGSPHARAESVWTGAAGRAPRHRSLLPASGSPPPQAPLEAELASLACKAAQLVQAHREQLRGADLHIRNGLQDVANQLAALAGMVRAGPPPPA</sequence>
<feature type="region of interest" description="Disordered" evidence="1">
    <location>
        <begin position="99"/>
        <end position="156"/>
    </location>
</feature>
<keyword evidence="3" id="KW-1185">Reference proteome</keyword>
<organism evidence="3">
    <name type="scientific">Chlorella variabilis</name>
    <name type="common">Green alga</name>
    <dbReference type="NCBI Taxonomy" id="554065"/>
    <lineage>
        <taxon>Eukaryota</taxon>
        <taxon>Viridiplantae</taxon>
        <taxon>Chlorophyta</taxon>
        <taxon>core chlorophytes</taxon>
        <taxon>Trebouxiophyceae</taxon>
        <taxon>Chlorellales</taxon>
        <taxon>Chlorellaceae</taxon>
        <taxon>Chlorella clade</taxon>
        <taxon>Chlorella</taxon>
    </lineage>
</organism>
<dbReference type="InParanoid" id="E1Z319"/>
<name>E1Z319_CHLVA</name>